<organism evidence="3 4">
    <name type="scientific">Intrasporangium calvum</name>
    <dbReference type="NCBI Taxonomy" id="53358"/>
    <lineage>
        <taxon>Bacteria</taxon>
        <taxon>Bacillati</taxon>
        <taxon>Actinomycetota</taxon>
        <taxon>Actinomycetes</taxon>
        <taxon>Micrococcales</taxon>
        <taxon>Intrasporangiaceae</taxon>
        <taxon>Intrasporangium</taxon>
    </lineage>
</organism>
<comment type="catalytic activity">
    <reaction evidence="2">
        <text>oxidized coenzyme F420-(gamma-L-Glu)(n) + a quinol + H(+) = reduced coenzyme F420-(gamma-L-Glu)(n) + a quinone</text>
        <dbReference type="Rhea" id="RHEA:39663"/>
        <dbReference type="Rhea" id="RHEA-COMP:12939"/>
        <dbReference type="Rhea" id="RHEA-COMP:14378"/>
        <dbReference type="ChEBI" id="CHEBI:15378"/>
        <dbReference type="ChEBI" id="CHEBI:24646"/>
        <dbReference type="ChEBI" id="CHEBI:132124"/>
        <dbReference type="ChEBI" id="CHEBI:133980"/>
        <dbReference type="ChEBI" id="CHEBI:139511"/>
    </reaction>
</comment>
<dbReference type="NCBIfam" id="TIGR00026">
    <property type="entry name" value="hi_GC_TIGR00026"/>
    <property type="match status" value="1"/>
</dbReference>
<name>A0ABT5GIW4_9MICO</name>
<evidence type="ECO:0000313" key="3">
    <source>
        <dbReference type="EMBL" id="MDC5697621.1"/>
    </source>
</evidence>
<sequence length="147" mass="16211">MSSRRRMMHLGNAIGVWSHRAFKGRFDAVGDQTVLMLTVPGRRTGRPRSTMVRYLDHDGGYLVWGTGSGSPTDPDWFRNLRRAGSAAVEIGTRGQTVVPQELRGQERDAVWREVILAQAPTVAKYAAKAGRTIPVAHLHPTSSPLTH</sequence>
<gene>
    <name evidence="3" type="ORF">OO014_10155</name>
</gene>
<dbReference type="Gene3D" id="2.30.110.10">
    <property type="entry name" value="Electron Transport, Fmn-binding Protein, Chain A"/>
    <property type="match status" value="1"/>
</dbReference>
<dbReference type="SUPFAM" id="SSF50475">
    <property type="entry name" value="FMN-binding split barrel"/>
    <property type="match status" value="1"/>
</dbReference>
<proteinExistence type="inferred from homology"/>
<evidence type="ECO:0000256" key="2">
    <source>
        <dbReference type="ARBA" id="ARBA00049106"/>
    </source>
</evidence>
<protein>
    <submittedName>
        <fullName evidence="3">Nitroreductase family deazaflavin-dependent oxidoreductase</fullName>
    </submittedName>
</protein>
<dbReference type="Pfam" id="PF04075">
    <property type="entry name" value="F420H2_quin_red"/>
    <property type="match status" value="1"/>
</dbReference>
<comment type="caution">
    <text evidence="3">The sequence shown here is derived from an EMBL/GenBank/DDBJ whole genome shotgun (WGS) entry which is preliminary data.</text>
</comment>
<keyword evidence="4" id="KW-1185">Reference proteome</keyword>
<evidence type="ECO:0000313" key="4">
    <source>
        <dbReference type="Proteomes" id="UP001150259"/>
    </source>
</evidence>
<dbReference type="EMBL" id="JAPFQL010000038">
    <property type="protein sequence ID" value="MDC5697621.1"/>
    <property type="molecule type" value="Genomic_DNA"/>
</dbReference>
<dbReference type="RefSeq" id="WP_272462198.1">
    <property type="nucleotide sequence ID" value="NZ_JAPFQL010000038.1"/>
</dbReference>
<dbReference type="InterPro" id="IPR004378">
    <property type="entry name" value="F420H2_quin_Rdtase"/>
</dbReference>
<reference evidence="3 4" key="1">
    <citation type="submission" date="2022-11" db="EMBL/GenBank/DDBJ databases">
        <title>Anaerobic phenanthrene biodegradation by a DNRA strain PheN6.</title>
        <authorList>
            <person name="Zhang Z."/>
        </authorList>
    </citation>
    <scope>NUCLEOTIDE SEQUENCE [LARGE SCALE GENOMIC DNA]</scope>
    <source>
        <strain evidence="3 4">PheN6</strain>
    </source>
</reference>
<dbReference type="Proteomes" id="UP001150259">
    <property type="component" value="Unassembled WGS sequence"/>
</dbReference>
<dbReference type="InterPro" id="IPR012349">
    <property type="entry name" value="Split_barrel_FMN-bd"/>
</dbReference>
<dbReference type="PANTHER" id="PTHR39428:SF1">
    <property type="entry name" value="F420H(2)-DEPENDENT QUINONE REDUCTASE RV1261C"/>
    <property type="match status" value="1"/>
</dbReference>
<accession>A0ABT5GIW4</accession>
<evidence type="ECO:0000256" key="1">
    <source>
        <dbReference type="ARBA" id="ARBA00008710"/>
    </source>
</evidence>
<dbReference type="PANTHER" id="PTHR39428">
    <property type="entry name" value="F420H(2)-DEPENDENT QUINONE REDUCTASE RV1261C"/>
    <property type="match status" value="1"/>
</dbReference>
<comment type="similarity">
    <text evidence="1">Belongs to the F420H(2)-dependent quinone reductase family.</text>
</comment>